<dbReference type="RefSeq" id="WP_004229227.1">
    <property type="nucleotide sequence ID" value="NZ_AEUV02000002.1"/>
</dbReference>
<accession>G5JT67</accession>
<sequence length="120" mass="13999">METFKQELRNQHLFQNPTILGIAQDNPLTTSTEHCRYDVCLILNDTTTSAKFPLKYGEFPEGKFAVFQLKHTAEAIADWYSQLNILIQQFKLKPRSSPIIERYQDKLMKNGYCEMLLPIE</sequence>
<dbReference type="eggNOG" id="COG3449">
    <property type="taxonomic scope" value="Bacteria"/>
</dbReference>
<keyword evidence="3" id="KW-1185">Reference proteome</keyword>
<dbReference type="AlphaFoldDB" id="G5JT67"/>
<feature type="domain" description="GyrI-like small molecule binding" evidence="1">
    <location>
        <begin position="2"/>
        <end position="119"/>
    </location>
</feature>
<dbReference type="PANTHER" id="PTHR40055:SF1">
    <property type="entry name" value="TRANSCRIPTIONAL REGULATOR YGIV-RELATED"/>
    <property type="match status" value="1"/>
</dbReference>
<dbReference type="InterPro" id="IPR050908">
    <property type="entry name" value="SmbC-like"/>
</dbReference>
<dbReference type="Gene3D" id="3.20.80.10">
    <property type="entry name" value="Regulatory factor, effector binding domain"/>
    <property type="match status" value="1"/>
</dbReference>
<comment type="caution">
    <text evidence="2">The sequence shown here is derived from an EMBL/GenBank/DDBJ whole genome shotgun (WGS) entry which is preliminary data.</text>
</comment>
<reference evidence="2" key="1">
    <citation type="submission" date="2011-07" db="EMBL/GenBank/DDBJ databases">
        <authorList>
            <person name="Stanhope M.J."/>
            <person name="Durkin A.S."/>
            <person name="Hostetler J."/>
            <person name="Kim M."/>
            <person name="Radune D."/>
            <person name="Singh I."/>
            <person name="Town C.D."/>
        </authorList>
    </citation>
    <scope>NUCLEOTIDE SEQUENCE [LARGE SCALE GENOMIC DNA]</scope>
    <source>
        <strain evidence="2">HS-6</strain>
    </source>
</reference>
<protein>
    <submittedName>
        <fullName evidence="2">DNA gyrase inhibitory protein GyrI family protein</fullName>
    </submittedName>
</protein>
<name>G5JT67_STRCG</name>
<dbReference type="SUPFAM" id="SSF55136">
    <property type="entry name" value="Probable bacterial effector-binding domain"/>
    <property type="match status" value="1"/>
</dbReference>
<dbReference type="InterPro" id="IPR029442">
    <property type="entry name" value="GyrI-like"/>
</dbReference>
<dbReference type="STRING" id="873449.STRCR_1035"/>
<dbReference type="EMBL" id="AEUV02000002">
    <property type="protein sequence ID" value="EHI75130.1"/>
    <property type="molecule type" value="Genomic_DNA"/>
</dbReference>
<proteinExistence type="predicted"/>
<gene>
    <name evidence="2" type="ORF">STRCR_1035</name>
</gene>
<organism evidence="2 3">
    <name type="scientific">Streptococcus criceti HS-6</name>
    <dbReference type="NCBI Taxonomy" id="873449"/>
    <lineage>
        <taxon>Bacteria</taxon>
        <taxon>Bacillati</taxon>
        <taxon>Bacillota</taxon>
        <taxon>Bacilli</taxon>
        <taxon>Lactobacillales</taxon>
        <taxon>Streptococcaceae</taxon>
        <taxon>Streptococcus</taxon>
    </lineage>
</organism>
<dbReference type="PANTHER" id="PTHR40055">
    <property type="entry name" value="TRANSCRIPTIONAL REGULATOR YGIV-RELATED"/>
    <property type="match status" value="1"/>
</dbReference>
<evidence type="ECO:0000259" key="1">
    <source>
        <dbReference type="Pfam" id="PF06445"/>
    </source>
</evidence>
<dbReference type="Pfam" id="PF06445">
    <property type="entry name" value="GyrI-like"/>
    <property type="match status" value="1"/>
</dbReference>
<evidence type="ECO:0000313" key="3">
    <source>
        <dbReference type="Proteomes" id="UP000004322"/>
    </source>
</evidence>
<dbReference type="InterPro" id="IPR011256">
    <property type="entry name" value="Reg_factor_effector_dom_sf"/>
</dbReference>
<dbReference type="Proteomes" id="UP000004322">
    <property type="component" value="Unassembled WGS sequence"/>
</dbReference>
<evidence type="ECO:0000313" key="2">
    <source>
        <dbReference type="EMBL" id="EHI75130.1"/>
    </source>
</evidence>